<dbReference type="PANTHER" id="PTHR11705:SF91">
    <property type="entry name" value="FI01817P-RELATED"/>
    <property type="match status" value="1"/>
</dbReference>
<dbReference type="GO" id="GO:0006508">
    <property type="term" value="P:proteolysis"/>
    <property type="evidence" value="ECO:0007669"/>
    <property type="project" value="UniProtKB-KW"/>
</dbReference>
<keyword evidence="8" id="KW-0862">Zinc</keyword>
<dbReference type="Proteomes" id="UP000079169">
    <property type="component" value="Unplaced"/>
</dbReference>
<dbReference type="PANTHER" id="PTHR11705">
    <property type="entry name" value="PROTEASE FAMILY M14 CARBOXYPEPTIDASE A,B"/>
    <property type="match status" value="1"/>
</dbReference>
<sequence length="109" mass="12589">MPIGKSSEGRILKVVKISSGSNTDAEKLIKPAIWIDGGMHAREWISPAVAMFIIKQLVERYETFKPVVDKVDWYILPMVNPDGYEYTHTSDRLWRKSRSQHDDNSLRSR</sequence>
<dbReference type="PROSITE" id="PS52035">
    <property type="entry name" value="PEPTIDASE_M14"/>
    <property type="match status" value="1"/>
</dbReference>
<evidence type="ECO:0000313" key="12">
    <source>
        <dbReference type="Proteomes" id="UP000079169"/>
    </source>
</evidence>
<keyword evidence="3" id="KW-0121">Carboxypeptidase</keyword>
<evidence type="ECO:0000256" key="4">
    <source>
        <dbReference type="ARBA" id="ARBA00022670"/>
    </source>
</evidence>
<organism evidence="12 13">
    <name type="scientific">Diaphorina citri</name>
    <name type="common">Asian citrus psyllid</name>
    <dbReference type="NCBI Taxonomy" id="121845"/>
    <lineage>
        <taxon>Eukaryota</taxon>
        <taxon>Metazoa</taxon>
        <taxon>Ecdysozoa</taxon>
        <taxon>Arthropoda</taxon>
        <taxon>Hexapoda</taxon>
        <taxon>Insecta</taxon>
        <taxon>Pterygota</taxon>
        <taxon>Neoptera</taxon>
        <taxon>Paraneoptera</taxon>
        <taxon>Hemiptera</taxon>
        <taxon>Sternorrhyncha</taxon>
        <taxon>Psylloidea</taxon>
        <taxon>Psyllidae</taxon>
        <taxon>Diaphorininae</taxon>
        <taxon>Diaphorina</taxon>
    </lineage>
</organism>
<dbReference type="Gene3D" id="3.40.630.10">
    <property type="entry name" value="Zn peptidases"/>
    <property type="match status" value="1"/>
</dbReference>
<keyword evidence="9" id="KW-0482">Metalloprotease</keyword>
<evidence type="ECO:0000256" key="9">
    <source>
        <dbReference type="ARBA" id="ARBA00023049"/>
    </source>
</evidence>
<dbReference type="KEGG" id="dci:103522873"/>
<evidence type="ECO:0000256" key="5">
    <source>
        <dbReference type="ARBA" id="ARBA00022723"/>
    </source>
</evidence>
<dbReference type="GO" id="GO:0008270">
    <property type="term" value="F:zinc ion binding"/>
    <property type="evidence" value="ECO:0007669"/>
    <property type="project" value="InterPro"/>
</dbReference>
<evidence type="ECO:0000256" key="2">
    <source>
        <dbReference type="ARBA" id="ARBA00005988"/>
    </source>
</evidence>
<name>A0A1S3DQD4_DIACI</name>
<keyword evidence="4" id="KW-0645">Protease</keyword>
<evidence type="ECO:0000259" key="11">
    <source>
        <dbReference type="PROSITE" id="PS52035"/>
    </source>
</evidence>
<dbReference type="RefSeq" id="XP_008486182.3">
    <property type="nucleotide sequence ID" value="XM_008487960.3"/>
</dbReference>
<accession>A0A1S3DQD4</accession>
<dbReference type="SMART" id="SM00631">
    <property type="entry name" value="Zn_pept"/>
    <property type="match status" value="1"/>
</dbReference>
<dbReference type="STRING" id="121845.A0A1S3DQD4"/>
<evidence type="ECO:0000313" key="13">
    <source>
        <dbReference type="RefSeq" id="XP_008486182.3"/>
    </source>
</evidence>
<reference evidence="13" key="1">
    <citation type="submission" date="2025-08" db="UniProtKB">
        <authorList>
            <consortium name="RefSeq"/>
        </authorList>
    </citation>
    <scope>IDENTIFICATION</scope>
</reference>
<comment type="similarity">
    <text evidence="2 10">Belongs to the peptidase M14 family.</text>
</comment>
<dbReference type="GO" id="GO:0004181">
    <property type="term" value="F:metallocarboxypeptidase activity"/>
    <property type="evidence" value="ECO:0007669"/>
    <property type="project" value="InterPro"/>
</dbReference>
<feature type="domain" description="Peptidase M14" evidence="11">
    <location>
        <begin position="1"/>
        <end position="109"/>
    </location>
</feature>
<dbReference type="InterPro" id="IPR000834">
    <property type="entry name" value="Peptidase_M14"/>
</dbReference>
<dbReference type="InterPro" id="IPR057246">
    <property type="entry name" value="CARBOXYPEPT_ZN_1"/>
</dbReference>
<evidence type="ECO:0000256" key="3">
    <source>
        <dbReference type="ARBA" id="ARBA00022645"/>
    </source>
</evidence>
<evidence type="ECO:0000256" key="8">
    <source>
        <dbReference type="ARBA" id="ARBA00022833"/>
    </source>
</evidence>
<dbReference type="SUPFAM" id="SSF53187">
    <property type="entry name" value="Zn-dependent exopeptidases"/>
    <property type="match status" value="1"/>
</dbReference>
<dbReference type="AlphaFoldDB" id="A0A1S3DQD4"/>
<keyword evidence="12" id="KW-1185">Reference proteome</keyword>
<dbReference type="GeneID" id="103522873"/>
<dbReference type="GO" id="GO:0005615">
    <property type="term" value="C:extracellular space"/>
    <property type="evidence" value="ECO:0007669"/>
    <property type="project" value="TreeGrafter"/>
</dbReference>
<evidence type="ECO:0000256" key="7">
    <source>
        <dbReference type="ARBA" id="ARBA00022801"/>
    </source>
</evidence>
<dbReference type="PROSITE" id="PS00132">
    <property type="entry name" value="CARBOXYPEPT_ZN_1"/>
    <property type="match status" value="1"/>
</dbReference>
<keyword evidence="7" id="KW-0378">Hydrolase</keyword>
<keyword evidence="5" id="KW-0479">Metal-binding</keyword>
<protein>
    <submittedName>
        <fullName evidence="13">Carboxypeptidase B-like</fullName>
    </submittedName>
</protein>
<comment type="cofactor">
    <cofactor evidence="1">
        <name>Zn(2+)</name>
        <dbReference type="ChEBI" id="CHEBI:29105"/>
    </cofactor>
</comment>
<keyword evidence="6" id="KW-0732">Signal</keyword>
<evidence type="ECO:0000256" key="1">
    <source>
        <dbReference type="ARBA" id="ARBA00001947"/>
    </source>
</evidence>
<dbReference type="PRINTS" id="PR00765">
    <property type="entry name" value="CRBOXYPTASEA"/>
</dbReference>
<dbReference type="FunFam" id="3.40.630.10:FF:000084">
    <property type="entry name" value="Carboxypeptidase B2"/>
    <property type="match status" value="1"/>
</dbReference>
<evidence type="ECO:0000256" key="6">
    <source>
        <dbReference type="ARBA" id="ARBA00022729"/>
    </source>
</evidence>
<dbReference type="Pfam" id="PF00246">
    <property type="entry name" value="Peptidase_M14"/>
    <property type="match status" value="1"/>
</dbReference>
<evidence type="ECO:0000256" key="10">
    <source>
        <dbReference type="PROSITE-ProRule" id="PRU01379"/>
    </source>
</evidence>
<proteinExistence type="inferred from homology"/>
<comment type="caution">
    <text evidence="10">Lacks conserved residue(s) required for the propagation of feature annotation.</text>
</comment>
<gene>
    <name evidence="13" type="primary">LOC103522873</name>
</gene>
<dbReference type="PaxDb" id="121845-A0A1S3DQD4"/>